<sequence length="267" mass="29521">MGQKGCLMWLERLTRGKVSTALCAGLAALALLGGAGAVQAQGGLFTPPEGCETYLTVQSRSCVVTNHYVCPQIDPDHRFRTDFGEAGPYFTSRIDDDGQWIESGPPDDPTRTRTVRPIPDPGSISELVENGIDSFDFTQRSTLDGPTRVTGFDRIIGEIEIDGEKLYRTEFEMTRRDASGRVIEHVRGREYVSDKHKRFFAGFAADVTEDERQANARDRSPVEFIYPGEQGFRGIYPRHDCDLMSGLEGVEPGWGHPLGTSTAEDRA</sequence>
<feature type="region of interest" description="Disordered" evidence="1">
    <location>
        <begin position="94"/>
        <end position="122"/>
    </location>
</feature>
<proteinExistence type="predicted"/>
<evidence type="ECO:0000313" key="4">
    <source>
        <dbReference type="Proteomes" id="UP000030960"/>
    </source>
</evidence>
<evidence type="ECO:0000256" key="2">
    <source>
        <dbReference type="SAM" id="SignalP"/>
    </source>
</evidence>
<keyword evidence="2" id="KW-0732">Signal</keyword>
<dbReference type="PATRIC" id="fig|1515334.3.peg.2804"/>
<feature type="chain" id="PRO_5002082659" evidence="2">
    <location>
        <begin position="41"/>
        <end position="267"/>
    </location>
</feature>
<dbReference type="AlphaFoldDB" id="A0A0B3RNI9"/>
<comment type="caution">
    <text evidence="3">The sequence shown here is derived from an EMBL/GenBank/DDBJ whole genome shotgun (WGS) entry which is preliminary data.</text>
</comment>
<reference evidence="3 4" key="1">
    <citation type="submission" date="2014-10" db="EMBL/GenBank/DDBJ databases">
        <title>Genome sequence of Ponticoccus sp. strain UMTAT08 isolated from clonal culture of toxic dinoflagellate Alexandrium tamiyavanichii.</title>
        <authorList>
            <person name="Gan H.Y."/>
            <person name="Muhd D.-D."/>
            <person name="Mohd Noor M.E."/>
            <person name="Yeong Y.S."/>
            <person name="Usup G."/>
        </authorList>
    </citation>
    <scope>NUCLEOTIDE SEQUENCE [LARGE SCALE GENOMIC DNA]</scope>
    <source>
        <strain evidence="3 4">UMTAT08</strain>
    </source>
</reference>
<dbReference type="EMBL" id="JSUQ01000010">
    <property type="protein sequence ID" value="KHQ52750.1"/>
    <property type="molecule type" value="Genomic_DNA"/>
</dbReference>
<name>A0A0B3RNI9_9RHOB</name>
<gene>
    <name evidence="3" type="ORF">OA50_02786</name>
</gene>
<organism evidence="3 4">
    <name type="scientific">Mameliella alba</name>
    <dbReference type="NCBI Taxonomy" id="561184"/>
    <lineage>
        <taxon>Bacteria</taxon>
        <taxon>Pseudomonadati</taxon>
        <taxon>Pseudomonadota</taxon>
        <taxon>Alphaproteobacteria</taxon>
        <taxon>Rhodobacterales</taxon>
        <taxon>Roseobacteraceae</taxon>
        <taxon>Mameliella</taxon>
    </lineage>
</organism>
<protein>
    <submittedName>
        <fullName evidence="3">Uncharacterized protein</fullName>
    </submittedName>
</protein>
<accession>A0A0B3RNI9</accession>
<dbReference type="STRING" id="561184.SAMN05216376_10863"/>
<dbReference type="Proteomes" id="UP000030960">
    <property type="component" value="Unassembled WGS sequence"/>
</dbReference>
<evidence type="ECO:0000313" key="3">
    <source>
        <dbReference type="EMBL" id="KHQ52750.1"/>
    </source>
</evidence>
<evidence type="ECO:0000256" key="1">
    <source>
        <dbReference type="SAM" id="MobiDB-lite"/>
    </source>
</evidence>
<keyword evidence="4" id="KW-1185">Reference proteome</keyword>
<feature type="signal peptide" evidence="2">
    <location>
        <begin position="1"/>
        <end position="40"/>
    </location>
</feature>